<gene>
    <name evidence="7" type="ORF">GOP47_0008493</name>
</gene>
<keyword evidence="4 6" id="KW-1133">Transmembrane helix</keyword>
<name>A0A9D4UZE8_ADICA</name>
<evidence type="ECO:0000313" key="7">
    <source>
        <dbReference type="EMBL" id="KAI5076428.1"/>
    </source>
</evidence>
<dbReference type="SUPFAM" id="SSF103473">
    <property type="entry name" value="MFS general substrate transporter"/>
    <property type="match status" value="1"/>
</dbReference>
<comment type="similarity">
    <text evidence="2">Belongs to the major facilitator superfamily. Proton-dependent oligopeptide transporter (POT/PTR) (TC 2.A.17) family.</text>
</comment>
<evidence type="ECO:0000256" key="6">
    <source>
        <dbReference type="SAM" id="Phobius"/>
    </source>
</evidence>
<keyword evidence="3 6" id="KW-0812">Transmembrane</keyword>
<dbReference type="InterPro" id="IPR036259">
    <property type="entry name" value="MFS_trans_sf"/>
</dbReference>
<protein>
    <submittedName>
        <fullName evidence="7">Uncharacterized protein</fullName>
    </submittedName>
</protein>
<feature type="transmembrane region" description="Helical" evidence="6">
    <location>
        <begin position="359"/>
        <end position="379"/>
    </location>
</feature>
<dbReference type="Proteomes" id="UP000886520">
    <property type="component" value="Chromosome 8"/>
</dbReference>
<keyword evidence="5 6" id="KW-0472">Membrane</keyword>
<evidence type="ECO:0000256" key="2">
    <source>
        <dbReference type="ARBA" id="ARBA00005982"/>
    </source>
</evidence>
<organism evidence="7 8">
    <name type="scientific">Adiantum capillus-veneris</name>
    <name type="common">Maidenhair fern</name>
    <dbReference type="NCBI Taxonomy" id="13818"/>
    <lineage>
        <taxon>Eukaryota</taxon>
        <taxon>Viridiplantae</taxon>
        <taxon>Streptophyta</taxon>
        <taxon>Embryophyta</taxon>
        <taxon>Tracheophyta</taxon>
        <taxon>Polypodiopsida</taxon>
        <taxon>Polypodiidae</taxon>
        <taxon>Polypodiales</taxon>
        <taxon>Pteridineae</taxon>
        <taxon>Pteridaceae</taxon>
        <taxon>Vittarioideae</taxon>
        <taxon>Adiantum</taxon>
    </lineage>
</organism>
<feature type="transmembrane region" description="Helical" evidence="6">
    <location>
        <begin position="108"/>
        <end position="128"/>
    </location>
</feature>
<feature type="transmembrane region" description="Helical" evidence="6">
    <location>
        <begin position="46"/>
        <end position="69"/>
    </location>
</feature>
<dbReference type="AlphaFoldDB" id="A0A9D4UZE8"/>
<dbReference type="OrthoDB" id="8904098at2759"/>
<keyword evidence="8" id="KW-1185">Reference proteome</keyword>
<feature type="transmembrane region" description="Helical" evidence="6">
    <location>
        <begin position="160"/>
        <end position="177"/>
    </location>
</feature>
<dbReference type="Pfam" id="PF00854">
    <property type="entry name" value="PTR2"/>
    <property type="match status" value="1"/>
</dbReference>
<feature type="transmembrane region" description="Helical" evidence="6">
    <location>
        <begin position="523"/>
        <end position="544"/>
    </location>
</feature>
<accession>A0A9D4UZE8</accession>
<dbReference type="InterPro" id="IPR000109">
    <property type="entry name" value="POT_fam"/>
</dbReference>
<evidence type="ECO:0000313" key="8">
    <source>
        <dbReference type="Proteomes" id="UP000886520"/>
    </source>
</evidence>
<reference evidence="7" key="1">
    <citation type="submission" date="2021-01" db="EMBL/GenBank/DDBJ databases">
        <title>Adiantum capillus-veneris genome.</title>
        <authorList>
            <person name="Fang Y."/>
            <person name="Liao Q."/>
        </authorList>
    </citation>
    <scope>NUCLEOTIDE SEQUENCE</scope>
    <source>
        <strain evidence="7">H3</strain>
        <tissue evidence="7">Leaf</tissue>
    </source>
</reference>
<feature type="transmembrane region" description="Helical" evidence="6">
    <location>
        <begin position="206"/>
        <end position="225"/>
    </location>
</feature>
<dbReference type="EMBL" id="JABFUD020000008">
    <property type="protein sequence ID" value="KAI5076428.1"/>
    <property type="molecule type" value="Genomic_DNA"/>
</dbReference>
<feature type="transmembrane region" description="Helical" evidence="6">
    <location>
        <begin position="564"/>
        <end position="586"/>
    </location>
</feature>
<feature type="transmembrane region" description="Helical" evidence="6">
    <location>
        <begin position="391"/>
        <end position="414"/>
    </location>
</feature>
<feature type="transmembrane region" description="Helical" evidence="6">
    <location>
        <begin position="81"/>
        <end position="102"/>
    </location>
</feature>
<dbReference type="PANTHER" id="PTHR11654">
    <property type="entry name" value="OLIGOPEPTIDE TRANSPORTER-RELATED"/>
    <property type="match status" value="1"/>
</dbReference>
<dbReference type="Gene3D" id="1.20.1250.20">
    <property type="entry name" value="MFS general substrate transporter like domains"/>
    <property type="match status" value="1"/>
</dbReference>
<evidence type="ECO:0000256" key="3">
    <source>
        <dbReference type="ARBA" id="ARBA00022692"/>
    </source>
</evidence>
<dbReference type="GO" id="GO:0016020">
    <property type="term" value="C:membrane"/>
    <property type="evidence" value="ECO:0007669"/>
    <property type="project" value="UniProtKB-SubCell"/>
</dbReference>
<dbReference type="GO" id="GO:0022857">
    <property type="term" value="F:transmembrane transporter activity"/>
    <property type="evidence" value="ECO:0007669"/>
    <property type="project" value="InterPro"/>
</dbReference>
<evidence type="ECO:0000256" key="5">
    <source>
        <dbReference type="ARBA" id="ARBA00023136"/>
    </source>
</evidence>
<proteinExistence type="inferred from homology"/>
<sequence>MSAFKLQRDIPCVWAAFLRTQFGDFFRKLCERKRSMSPGGWKTMPFILGTEVCDKLATIGLLLGIILYLTQEFHIKIVTAVNILNVSTGTGYILPIIGGYIADAYIGRYWTLIIASIINFLGMCALLLTAAIPSLRPLPCPSTSTEQTFSQCAHANKVQLLFLYLAFALLAIASGGIKPCAYPFGADQFVQDTREGKESFQSYSNWFFFGIYLSVVLSATIVAYVQQNVSWALGFAIPTIIMAISILVLVVGTPFYRYEVPSGSPLKELARVSVAAFRKRKLSTLPNDSSSLFDPDIELSSQKHVGEKYVHTDQLRFLDKAAIIRDGDLGADGTVLKPWQLCSVHQVEQLKLMTKTLPIMIAAMLHVLTVSLQSSFALLQANTMDRRMFGSFKIPPASMTVFGMLAIMICLPIYDKVVLPYARQVTGTERGITFLQRIGIGNAMSVSAMVLAGLVESQRRVIARRHGLLDKPKDVVPMSVFWLVPQLSLMGIGEAFNGVGQTEFFYDQVPEGMRSTAGSINSCISGVGVYISAIVLTAVQSLSARGGRVGFLDDNLNKAHLDKYYYLVAGMICTNLIYFVLVSRWYTYKKAVLKGNHQEMLYTNPLRESG</sequence>
<evidence type="ECO:0000256" key="4">
    <source>
        <dbReference type="ARBA" id="ARBA00022989"/>
    </source>
</evidence>
<evidence type="ECO:0000256" key="1">
    <source>
        <dbReference type="ARBA" id="ARBA00004141"/>
    </source>
</evidence>
<feature type="transmembrane region" description="Helical" evidence="6">
    <location>
        <begin position="232"/>
        <end position="256"/>
    </location>
</feature>
<comment type="caution">
    <text evidence="7">The sequence shown here is derived from an EMBL/GenBank/DDBJ whole genome shotgun (WGS) entry which is preliminary data.</text>
</comment>
<comment type="subcellular location">
    <subcellularLocation>
        <location evidence="1">Membrane</location>
        <topology evidence="1">Multi-pass membrane protein</topology>
    </subcellularLocation>
</comment>
<feature type="transmembrane region" description="Helical" evidence="6">
    <location>
        <begin position="434"/>
        <end position="455"/>
    </location>
</feature>